<evidence type="ECO:0000313" key="15">
    <source>
        <dbReference type="EMBL" id="KAK7060913.1"/>
    </source>
</evidence>
<keyword evidence="8 15" id="KW-0418">Kinase</keyword>
<evidence type="ECO:0000259" key="14">
    <source>
        <dbReference type="PROSITE" id="PS50011"/>
    </source>
</evidence>
<dbReference type="Proteomes" id="UP001383192">
    <property type="component" value="Unassembled WGS sequence"/>
</dbReference>
<dbReference type="EC" id="2.7.11.1" evidence="3"/>
<dbReference type="SMART" id="SM00220">
    <property type="entry name" value="S_TKc"/>
    <property type="match status" value="1"/>
</dbReference>
<dbReference type="PROSITE" id="PS00107">
    <property type="entry name" value="PROTEIN_KINASE_ATP"/>
    <property type="match status" value="1"/>
</dbReference>
<evidence type="ECO:0000313" key="16">
    <source>
        <dbReference type="Proteomes" id="UP001383192"/>
    </source>
</evidence>
<feature type="compositionally biased region" description="Basic residues" evidence="13">
    <location>
        <begin position="374"/>
        <end position="384"/>
    </location>
</feature>
<feature type="compositionally biased region" description="Basic and acidic residues" evidence="13">
    <location>
        <begin position="557"/>
        <end position="568"/>
    </location>
</feature>
<keyword evidence="6 15" id="KW-0808">Transferase</keyword>
<dbReference type="PANTHER" id="PTHR24346">
    <property type="entry name" value="MAP/MICROTUBULE AFFINITY-REGULATING KINASE"/>
    <property type="match status" value="1"/>
</dbReference>
<keyword evidence="4" id="KW-0723">Serine/threonine-protein kinase</keyword>
<gene>
    <name evidence="15" type="primary">GIN4_1</name>
    <name evidence="15" type="ORF">VNI00_000646</name>
</gene>
<dbReference type="PROSITE" id="PS50011">
    <property type="entry name" value="PROTEIN_KINASE_DOM"/>
    <property type="match status" value="1"/>
</dbReference>
<dbReference type="AlphaFoldDB" id="A0AAW0EBN5"/>
<keyword evidence="9 12" id="KW-0067">ATP-binding</keyword>
<dbReference type="EMBL" id="JAYKXP010000002">
    <property type="protein sequence ID" value="KAK7060913.1"/>
    <property type="molecule type" value="Genomic_DNA"/>
</dbReference>
<evidence type="ECO:0000256" key="5">
    <source>
        <dbReference type="ARBA" id="ARBA00022553"/>
    </source>
</evidence>
<comment type="subcellular location">
    <subcellularLocation>
        <location evidence="1">Bud neck</location>
    </subcellularLocation>
</comment>
<evidence type="ECO:0000256" key="6">
    <source>
        <dbReference type="ARBA" id="ARBA00022679"/>
    </source>
</evidence>
<organism evidence="15 16">
    <name type="scientific">Paramarasmius palmivorus</name>
    <dbReference type="NCBI Taxonomy" id="297713"/>
    <lineage>
        <taxon>Eukaryota</taxon>
        <taxon>Fungi</taxon>
        <taxon>Dikarya</taxon>
        <taxon>Basidiomycota</taxon>
        <taxon>Agaricomycotina</taxon>
        <taxon>Agaricomycetes</taxon>
        <taxon>Agaricomycetidae</taxon>
        <taxon>Agaricales</taxon>
        <taxon>Marasmiineae</taxon>
        <taxon>Marasmiaceae</taxon>
        <taxon>Paramarasmius</taxon>
    </lineage>
</organism>
<evidence type="ECO:0000256" key="3">
    <source>
        <dbReference type="ARBA" id="ARBA00012513"/>
    </source>
</evidence>
<dbReference type="Gene3D" id="1.10.510.10">
    <property type="entry name" value="Transferase(Phosphotransferase) domain 1"/>
    <property type="match status" value="1"/>
</dbReference>
<dbReference type="Pfam" id="PF00069">
    <property type="entry name" value="Pkinase"/>
    <property type="match status" value="1"/>
</dbReference>
<dbReference type="GO" id="GO:0004674">
    <property type="term" value="F:protein serine/threonine kinase activity"/>
    <property type="evidence" value="ECO:0007669"/>
    <property type="project" value="UniProtKB-KW"/>
</dbReference>
<dbReference type="InterPro" id="IPR008271">
    <property type="entry name" value="Ser/Thr_kinase_AS"/>
</dbReference>
<name>A0AAW0EBN5_9AGAR</name>
<evidence type="ECO:0000256" key="10">
    <source>
        <dbReference type="ARBA" id="ARBA00047899"/>
    </source>
</evidence>
<evidence type="ECO:0000256" key="7">
    <source>
        <dbReference type="ARBA" id="ARBA00022741"/>
    </source>
</evidence>
<dbReference type="InterPro" id="IPR011009">
    <property type="entry name" value="Kinase-like_dom_sf"/>
</dbReference>
<reference evidence="15 16" key="1">
    <citation type="submission" date="2024-01" db="EMBL/GenBank/DDBJ databases">
        <title>A draft genome for a cacao thread blight-causing isolate of Paramarasmius palmivorus.</title>
        <authorList>
            <person name="Baruah I.K."/>
            <person name="Bukari Y."/>
            <person name="Amoako-Attah I."/>
            <person name="Meinhardt L.W."/>
            <person name="Bailey B.A."/>
            <person name="Cohen S.P."/>
        </authorList>
    </citation>
    <scope>NUCLEOTIDE SEQUENCE [LARGE SCALE GENOMIC DNA]</scope>
    <source>
        <strain evidence="15 16">GH-12</strain>
    </source>
</reference>
<comment type="catalytic activity">
    <reaction evidence="10">
        <text>L-threonyl-[protein] + ATP = O-phospho-L-threonyl-[protein] + ADP + H(+)</text>
        <dbReference type="Rhea" id="RHEA:46608"/>
        <dbReference type="Rhea" id="RHEA-COMP:11060"/>
        <dbReference type="Rhea" id="RHEA-COMP:11605"/>
        <dbReference type="ChEBI" id="CHEBI:15378"/>
        <dbReference type="ChEBI" id="CHEBI:30013"/>
        <dbReference type="ChEBI" id="CHEBI:30616"/>
        <dbReference type="ChEBI" id="CHEBI:61977"/>
        <dbReference type="ChEBI" id="CHEBI:456216"/>
        <dbReference type="EC" id="2.7.11.1"/>
    </reaction>
</comment>
<evidence type="ECO:0000256" key="12">
    <source>
        <dbReference type="PROSITE-ProRule" id="PRU10141"/>
    </source>
</evidence>
<feature type="compositionally biased region" description="Pro residues" evidence="13">
    <location>
        <begin position="401"/>
        <end position="416"/>
    </location>
</feature>
<sequence length="757" mass="85016">MTFDEPPCIPGKKDDPRQIGAWKMGRTIGKGASGRVKLARNAKTGQMAAVKIVSKSFLFSRSESLSHVADEAEYKELSLQREIIVMKLIEHPNVMRLYDVWDLPDEIYLILEYVQGGELFDYLCEKGRLSVSEALAYFQQIIHAVDYCHHFNIAHRDLKPENILLDADFNVKIADFGMAIFQSDTMLRTSCGSPHYAAPEVVSGGAYDGPKADIWSCGIILHALLVGRLPFDDEDCGLLLKKVGKGIFEMPRDIPPLAQDLLRRMLTKDVKRRITMAQIQTHPFFTSQKPKLQKQSLPHLENIARPLQSANDVDAEVLNNLRTLWKDTPEDTIIARLTSQEQNWEKGVYHLLCEYRRKRLEEYDQRKEMARNERLHRRKTRAARRLAEKKASQQESENDLPPSPSSLPPRNDPPTPRRASRGHALPSPSASDLAISRHRALADSANINTADQAETVLSPNLALINEIITNSVMRTSTAPAPAPPPPTTNSSHSLTVKINTSSELSTRPLSIRRKERPERPTVDTTTIGDKENLDGSFLLVDPKDLPTAHKKSSIRRSRGDDTKADQKRVQILIPQRRRSKLKKQNRDFSPASLSESEPGSATSPFAYTDSPLSPSHPRANWFANVFRFKPTSYTLMSTHNVFTTRNECRRLLMAMDLRVILEDSEGLGTLKCRLEETKDADGVVKGTKFRVEVRESTSVGGGFCLVFIHERGSIDVFRDLCAQMREQWVLDVAGSRSPQQVADGAVIDGLPRLAVTI</sequence>
<dbReference type="PROSITE" id="PS00108">
    <property type="entry name" value="PROTEIN_KINASE_ST"/>
    <property type="match status" value="1"/>
</dbReference>
<dbReference type="SUPFAM" id="SSF56112">
    <property type="entry name" value="Protein kinase-like (PK-like)"/>
    <property type="match status" value="1"/>
</dbReference>
<dbReference type="InterPro" id="IPR017441">
    <property type="entry name" value="Protein_kinase_ATP_BS"/>
</dbReference>
<dbReference type="FunFam" id="1.10.510.10:FF:000394">
    <property type="entry name" value="Serine/threonine-protein kinase HSL1"/>
    <property type="match status" value="1"/>
</dbReference>
<proteinExistence type="inferred from homology"/>
<evidence type="ECO:0000256" key="1">
    <source>
        <dbReference type="ARBA" id="ARBA00004266"/>
    </source>
</evidence>
<dbReference type="GO" id="GO:0035556">
    <property type="term" value="P:intracellular signal transduction"/>
    <property type="evidence" value="ECO:0007669"/>
    <property type="project" value="TreeGrafter"/>
</dbReference>
<evidence type="ECO:0000256" key="11">
    <source>
        <dbReference type="ARBA" id="ARBA00048679"/>
    </source>
</evidence>
<dbReference type="GO" id="GO:0005935">
    <property type="term" value="C:cellular bud neck"/>
    <property type="evidence" value="ECO:0007669"/>
    <property type="project" value="UniProtKB-SubCell"/>
</dbReference>
<keyword evidence="7 12" id="KW-0547">Nucleotide-binding</keyword>
<accession>A0AAW0EBN5</accession>
<keyword evidence="5" id="KW-0597">Phosphoprotein</keyword>
<comment type="similarity">
    <text evidence="2">Belongs to the protein kinase superfamily. CAMK Ser/Thr protein kinase family. NIM1 subfamily.</text>
</comment>
<evidence type="ECO:0000256" key="8">
    <source>
        <dbReference type="ARBA" id="ARBA00022777"/>
    </source>
</evidence>
<evidence type="ECO:0000256" key="13">
    <source>
        <dbReference type="SAM" id="MobiDB-lite"/>
    </source>
</evidence>
<comment type="caution">
    <text evidence="15">The sequence shown here is derived from an EMBL/GenBank/DDBJ whole genome shotgun (WGS) entry which is preliminary data.</text>
</comment>
<feature type="domain" description="Protein kinase" evidence="14">
    <location>
        <begin position="22"/>
        <end position="285"/>
    </location>
</feature>
<dbReference type="CDD" id="cd14081">
    <property type="entry name" value="STKc_BRSK1_2"/>
    <property type="match status" value="1"/>
</dbReference>
<dbReference type="GO" id="GO:0005524">
    <property type="term" value="F:ATP binding"/>
    <property type="evidence" value="ECO:0007669"/>
    <property type="project" value="UniProtKB-UniRule"/>
</dbReference>
<feature type="region of interest" description="Disordered" evidence="13">
    <location>
        <begin position="371"/>
        <end position="432"/>
    </location>
</feature>
<dbReference type="InterPro" id="IPR000719">
    <property type="entry name" value="Prot_kinase_dom"/>
</dbReference>
<keyword evidence="16" id="KW-1185">Reference proteome</keyword>
<feature type="region of interest" description="Disordered" evidence="13">
    <location>
        <begin position="502"/>
        <end position="613"/>
    </location>
</feature>
<comment type="catalytic activity">
    <reaction evidence="11">
        <text>L-seryl-[protein] + ATP = O-phospho-L-seryl-[protein] + ADP + H(+)</text>
        <dbReference type="Rhea" id="RHEA:17989"/>
        <dbReference type="Rhea" id="RHEA-COMP:9863"/>
        <dbReference type="Rhea" id="RHEA-COMP:11604"/>
        <dbReference type="ChEBI" id="CHEBI:15378"/>
        <dbReference type="ChEBI" id="CHEBI:29999"/>
        <dbReference type="ChEBI" id="CHEBI:30616"/>
        <dbReference type="ChEBI" id="CHEBI:83421"/>
        <dbReference type="ChEBI" id="CHEBI:456216"/>
        <dbReference type="EC" id="2.7.11.1"/>
    </reaction>
</comment>
<feature type="binding site" evidence="12">
    <location>
        <position position="51"/>
    </location>
    <ligand>
        <name>ATP</name>
        <dbReference type="ChEBI" id="CHEBI:30616"/>
    </ligand>
</feature>
<protein>
    <recommendedName>
        <fullName evidence="3">non-specific serine/threonine protein kinase</fullName>
        <ecNumber evidence="3">2.7.11.1</ecNumber>
    </recommendedName>
</protein>
<evidence type="ECO:0000256" key="4">
    <source>
        <dbReference type="ARBA" id="ARBA00022527"/>
    </source>
</evidence>
<evidence type="ECO:0000256" key="2">
    <source>
        <dbReference type="ARBA" id="ARBA00010791"/>
    </source>
</evidence>
<evidence type="ECO:0000256" key="9">
    <source>
        <dbReference type="ARBA" id="ARBA00022840"/>
    </source>
</evidence>
<feature type="compositionally biased region" description="Polar residues" evidence="13">
    <location>
        <begin position="591"/>
        <end position="613"/>
    </location>
</feature>
<dbReference type="GO" id="GO:0005940">
    <property type="term" value="C:septin ring"/>
    <property type="evidence" value="ECO:0007669"/>
    <property type="project" value="UniProtKB-ARBA"/>
</dbReference>
<dbReference type="PANTHER" id="PTHR24346:SF110">
    <property type="entry name" value="NON-SPECIFIC SERINE_THREONINE PROTEIN KINASE"/>
    <property type="match status" value="1"/>
</dbReference>